<dbReference type="InterPro" id="IPR012292">
    <property type="entry name" value="Globin/Proto"/>
</dbReference>
<evidence type="ECO:0000256" key="10">
    <source>
        <dbReference type="ARBA" id="ARBA00023014"/>
    </source>
</evidence>
<evidence type="ECO:0000256" key="8">
    <source>
        <dbReference type="ARBA" id="ARBA00022857"/>
    </source>
</evidence>
<evidence type="ECO:0000256" key="3">
    <source>
        <dbReference type="ARBA" id="ARBA00012229"/>
    </source>
</evidence>
<dbReference type="InterPro" id="IPR039261">
    <property type="entry name" value="FNR_nucleotide-bd"/>
</dbReference>
<keyword evidence="14" id="KW-0813">Transport</keyword>
<keyword evidence="18" id="KW-1185">Reference proteome</keyword>
<sequence length="391" mass="42284">MLSASARPVIEATLPLVGSRIGSITPLFYSKLFAAHPELLNGTFSRANQRNGAQQQALAGSIATFATHLVEHPDTLPETMLSRIAHKHASLGITEEQYQVVYQFLFEAIAEDLAEVITPEIAQAWTEVYWLMAHALIKLEKGLYERRLNDVMWSPWTLAERTQLGPDTVRLTFTPADATAVTPGEPGGYLSVRTAVADGLLQARQYTLSGDAASVTHRTITVKRDADGEVSPQLHDALAVGDTVELSNPYGDIVLEETDRPLVLATAGIGSTPSASILHALADSGSEREVLVLHADQSPESWSLREQMLADLARLPKASLQLWYENPGDDAAALPGFMDLSAVRIPQDASVLLCGPTPFMKAARSAAIEQGVSAERVHYEIFGPDVWLASA</sequence>
<dbReference type="CDD" id="cd14782">
    <property type="entry name" value="FHb-globin_2"/>
    <property type="match status" value="1"/>
</dbReference>
<dbReference type="CDD" id="cd06184">
    <property type="entry name" value="flavohem_like_fad_nad_binding"/>
    <property type="match status" value="1"/>
</dbReference>
<dbReference type="Proteomes" id="UP001232725">
    <property type="component" value="Unassembled WGS sequence"/>
</dbReference>
<evidence type="ECO:0000256" key="7">
    <source>
        <dbReference type="ARBA" id="ARBA00022723"/>
    </source>
</evidence>
<dbReference type="RefSeq" id="WP_305995705.1">
    <property type="nucleotide sequence ID" value="NZ_JAVALS010000002.1"/>
</dbReference>
<dbReference type="InterPro" id="IPR001433">
    <property type="entry name" value="OxRdtase_FAD/NAD-bd"/>
</dbReference>
<evidence type="ECO:0000256" key="6">
    <source>
        <dbReference type="ARBA" id="ARBA00022714"/>
    </source>
</evidence>
<evidence type="ECO:0000256" key="2">
    <source>
        <dbReference type="ARBA" id="ARBA00006401"/>
    </source>
</evidence>
<evidence type="ECO:0000259" key="15">
    <source>
        <dbReference type="PROSITE" id="PS01033"/>
    </source>
</evidence>
<dbReference type="Gene3D" id="2.40.30.10">
    <property type="entry name" value="Translation factors"/>
    <property type="match status" value="1"/>
</dbReference>
<evidence type="ECO:0000256" key="14">
    <source>
        <dbReference type="RuleBase" id="RU000356"/>
    </source>
</evidence>
<organism evidence="17 18">
    <name type="scientific">Arthrobacter horti</name>
    <dbReference type="NCBI Taxonomy" id="3068273"/>
    <lineage>
        <taxon>Bacteria</taxon>
        <taxon>Bacillati</taxon>
        <taxon>Actinomycetota</taxon>
        <taxon>Actinomycetes</taxon>
        <taxon>Micrococcales</taxon>
        <taxon>Micrococcaceae</taxon>
        <taxon>Arthrobacter</taxon>
    </lineage>
</organism>
<comment type="similarity">
    <text evidence="14">Belongs to the globin family.</text>
</comment>
<keyword evidence="9" id="KW-0408">Iron</keyword>
<dbReference type="PROSITE" id="PS01033">
    <property type="entry name" value="GLOBIN"/>
    <property type="match status" value="1"/>
</dbReference>
<evidence type="ECO:0000256" key="12">
    <source>
        <dbReference type="ARBA" id="ARBA00048649"/>
    </source>
</evidence>
<name>A0ABT9IM47_9MICC</name>
<evidence type="ECO:0000313" key="17">
    <source>
        <dbReference type="EMBL" id="MDP5226662.1"/>
    </source>
</evidence>
<dbReference type="Pfam" id="PF00970">
    <property type="entry name" value="FAD_binding_6"/>
    <property type="match status" value="1"/>
</dbReference>
<feature type="domain" description="Globin" evidence="15">
    <location>
        <begin position="1"/>
        <end position="141"/>
    </location>
</feature>
<reference evidence="17 18" key="1">
    <citation type="submission" date="2023-08" db="EMBL/GenBank/DDBJ databases">
        <title>Arthrobacter horti sp. nov., isolated from forest soil.</title>
        <authorList>
            <person name="Park M."/>
        </authorList>
    </citation>
    <scope>NUCLEOTIDE SEQUENCE [LARGE SCALE GENOMIC DNA]</scope>
    <source>
        <strain evidence="17 18">YJM1</strain>
    </source>
</reference>
<dbReference type="InterPro" id="IPR000971">
    <property type="entry name" value="Globin"/>
</dbReference>
<keyword evidence="5 14" id="KW-0561">Oxygen transport</keyword>
<dbReference type="SUPFAM" id="SSF46458">
    <property type="entry name" value="Globin-like"/>
    <property type="match status" value="1"/>
</dbReference>
<evidence type="ECO:0000256" key="9">
    <source>
        <dbReference type="ARBA" id="ARBA00023004"/>
    </source>
</evidence>
<dbReference type="InterPro" id="IPR017927">
    <property type="entry name" value="FAD-bd_FR_type"/>
</dbReference>
<dbReference type="EC" id="1.14.12.17" evidence="3"/>
<dbReference type="InterPro" id="IPR009050">
    <property type="entry name" value="Globin-like_sf"/>
</dbReference>
<comment type="catalytic activity">
    <reaction evidence="12">
        <text>2 nitric oxide + NADH + 2 O2 = 2 nitrate + NAD(+) + H(+)</text>
        <dbReference type="Rhea" id="RHEA:19469"/>
        <dbReference type="ChEBI" id="CHEBI:15378"/>
        <dbReference type="ChEBI" id="CHEBI:15379"/>
        <dbReference type="ChEBI" id="CHEBI:16480"/>
        <dbReference type="ChEBI" id="CHEBI:17632"/>
        <dbReference type="ChEBI" id="CHEBI:57540"/>
        <dbReference type="ChEBI" id="CHEBI:57945"/>
        <dbReference type="EC" id="1.14.12.17"/>
    </reaction>
</comment>
<evidence type="ECO:0000256" key="4">
    <source>
        <dbReference type="ARBA" id="ARBA00022617"/>
    </source>
</evidence>
<keyword evidence="8" id="KW-0521">NADP</keyword>
<evidence type="ECO:0000256" key="13">
    <source>
        <dbReference type="ARBA" id="ARBA00049433"/>
    </source>
</evidence>
<dbReference type="PANTHER" id="PTHR43396">
    <property type="entry name" value="FLAVOHEMOPROTEIN"/>
    <property type="match status" value="1"/>
</dbReference>
<dbReference type="InterPro" id="IPR008333">
    <property type="entry name" value="Cbr1-like_FAD-bd_dom"/>
</dbReference>
<dbReference type="Gene3D" id="1.10.490.10">
    <property type="entry name" value="Globins"/>
    <property type="match status" value="1"/>
</dbReference>
<evidence type="ECO:0000259" key="16">
    <source>
        <dbReference type="PROSITE" id="PS51384"/>
    </source>
</evidence>
<feature type="domain" description="FAD-binding FR-type" evidence="16">
    <location>
        <begin position="151"/>
        <end position="256"/>
    </location>
</feature>
<keyword evidence="11" id="KW-0520">NAD</keyword>
<dbReference type="PROSITE" id="PS51384">
    <property type="entry name" value="FAD_FR"/>
    <property type="match status" value="1"/>
</dbReference>
<dbReference type="SUPFAM" id="SSF63380">
    <property type="entry name" value="Riboflavin synthase domain-like"/>
    <property type="match status" value="1"/>
</dbReference>
<evidence type="ECO:0000256" key="1">
    <source>
        <dbReference type="ARBA" id="ARBA00001970"/>
    </source>
</evidence>
<gene>
    <name evidence="17" type="ORF">Q9R02_05790</name>
</gene>
<evidence type="ECO:0000256" key="5">
    <source>
        <dbReference type="ARBA" id="ARBA00022621"/>
    </source>
</evidence>
<dbReference type="PANTHER" id="PTHR43396:SF3">
    <property type="entry name" value="FLAVOHEMOPROTEIN"/>
    <property type="match status" value="1"/>
</dbReference>
<keyword evidence="10" id="KW-0411">Iron-sulfur</keyword>
<evidence type="ECO:0000313" key="18">
    <source>
        <dbReference type="Proteomes" id="UP001232725"/>
    </source>
</evidence>
<protein>
    <recommendedName>
        <fullName evidence="3">nitric oxide dioxygenase</fullName>
        <ecNumber evidence="3">1.14.12.17</ecNumber>
    </recommendedName>
</protein>
<comment type="caution">
    <text evidence="17">The sequence shown here is derived from an EMBL/GenBank/DDBJ whole genome shotgun (WGS) entry which is preliminary data.</text>
</comment>
<evidence type="ECO:0000256" key="11">
    <source>
        <dbReference type="ARBA" id="ARBA00023027"/>
    </source>
</evidence>
<dbReference type="Gene3D" id="3.40.50.80">
    <property type="entry name" value="Nucleotide-binding domain of ferredoxin-NADP reductase (FNR) module"/>
    <property type="match status" value="1"/>
</dbReference>
<comment type="similarity">
    <text evidence="2">In the C-terminal section; belongs to the flavoprotein pyridine nucleotide cytochrome reductase family.</text>
</comment>
<comment type="cofactor">
    <cofactor evidence="1">
        <name>heme b</name>
        <dbReference type="ChEBI" id="CHEBI:60344"/>
    </cofactor>
</comment>
<keyword evidence="6" id="KW-0001">2Fe-2S</keyword>
<accession>A0ABT9IM47</accession>
<dbReference type="InterPro" id="IPR017938">
    <property type="entry name" value="Riboflavin_synthase-like_b-brl"/>
</dbReference>
<comment type="catalytic activity">
    <reaction evidence="13">
        <text>2 nitric oxide + NADPH + 2 O2 = 2 nitrate + NADP(+) + H(+)</text>
        <dbReference type="Rhea" id="RHEA:19465"/>
        <dbReference type="ChEBI" id="CHEBI:15378"/>
        <dbReference type="ChEBI" id="CHEBI:15379"/>
        <dbReference type="ChEBI" id="CHEBI:16480"/>
        <dbReference type="ChEBI" id="CHEBI:17632"/>
        <dbReference type="ChEBI" id="CHEBI:57783"/>
        <dbReference type="ChEBI" id="CHEBI:58349"/>
        <dbReference type="EC" id="1.14.12.17"/>
    </reaction>
</comment>
<keyword evidence="4 14" id="KW-0349">Heme</keyword>
<keyword evidence="7" id="KW-0479">Metal-binding</keyword>
<dbReference type="Pfam" id="PF00042">
    <property type="entry name" value="Globin"/>
    <property type="match status" value="1"/>
</dbReference>
<dbReference type="Pfam" id="PF00175">
    <property type="entry name" value="NAD_binding_1"/>
    <property type="match status" value="1"/>
</dbReference>
<proteinExistence type="inferred from homology"/>
<dbReference type="EMBL" id="JAVALS010000002">
    <property type="protein sequence ID" value="MDP5226662.1"/>
    <property type="molecule type" value="Genomic_DNA"/>
</dbReference>
<dbReference type="SUPFAM" id="SSF52343">
    <property type="entry name" value="Ferredoxin reductase-like, C-terminal NADP-linked domain"/>
    <property type="match status" value="1"/>
</dbReference>